<feature type="transmembrane region" description="Helical" evidence="6">
    <location>
        <begin position="248"/>
        <end position="266"/>
    </location>
</feature>
<dbReference type="SUPFAM" id="SSF103473">
    <property type="entry name" value="MFS general substrate transporter"/>
    <property type="match status" value="1"/>
</dbReference>
<gene>
    <name evidence="8" type="ORF">MUN78_16265</name>
</gene>
<feature type="transmembrane region" description="Helical" evidence="6">
    <location>
        <begin position="398"/>
        <end position="416"/>
    </location>
</feature>
<dbReference type="InterPro" id="IPR036259">
    <property type="entry name" value="MFS_trans_sf"/>
</dbReference>
<evidence type="ECO:0000256" key="2">
    <source>
        <dbReference type="ARBA" id="ARBA00022692"/>
    </source>
</evidence>
<evidence type="ECO:0000256" key="6">
    <source>
        <dbReference type="SAM" id="Phobius"/>
    </source>
</evidence>
<feature type="transmembrane region" description="Helical" evidence="6">
    <location>
        <begin position="371"/>
        <end position="392"/>
    </location>
</feature>
<evidence type="ECO:0000259" key="7">
    <source>
        <dbReference type="PROSITE" id="PS50850"/>
    </source>
</evidence>
<dbReference type="InterPro" id="IPR051788">
    <property type="entry name" value="MFS_Transporter"/>
</dbReference>
<dbReference type="InterPro" id="IPR020846">
    <property type="entry name" value="MFS_dom"/>
</dbReference>
<dbReference type="EMBL" id="CP095045">
    <property type="protein sequence ID" value="UOQ57186.1"/>
    <property type="molecule type" value="Genomic_DNA"/>
</dbReference>
<feature type="domain" description="Major facilitator superfamily (MFS) profile" evidence="7">
    <location>
        <begin position="247"/>
        <end position="429"/>
    </location>
</feature>
<feature type="transmembrane region" description="Helical" evidence="6">
    <location>
        <begin position="51"/>
        <end position="69"/>
    </location>
</feature>
<organism evidence="8 9">
    <name type="scientific">Leucobacter allii</name>
    <dbReference type="NCBI Taxonomy" id="2932247"/>
    <lineage>
        <taxon>Bacteria</taxon>
        <taxon>Bacillati</taxon>
        <taxon>Actinomycetota</taxon>
        <taxon>Actinomycetes</taxon>
        <taxon>Micrococcales</taxon>
        <taxon>Microbacteriaceae</taxon>
        <taxon>Leucobacter</taxon>
    </lineage>
</organism>
<dbReference type="CDD" id="cd17393">
    <property type="entry name" value="MFS_MosC_like"/>
    <property type="match status" value="1"/>
</dbReference>
<dbReference type="Gene3D" id="1.20.1250.20">
    <property type="entry name" value="MFS general substrate transporter like domains"/>
    <property type="match status" value="2"/>
</dbReference>
<comment type="subcellular location">
    <subcellularLocation>
        <location evidence="1">Cell membrane</location>
        <topology evidence="1">Multi-pass membrane protein</topology>
    </subcellularLocation>
</comment>
<dbReference type="Pfam" id="PF07690">
    <property type="entry name" value="MFS_1"/>
    <property type="match status" value="1"/>
</dbReference>
<proteinExistence type="predicted"/>
<feature type="transmembrane region" description="Helical" evidence="6">
    <location>
        <begin position="12"/>
        <end position="31"/>
    </location>
</feature>
<evidence type="ECO:0000256" key="3">
    <source>
        <dbReference type="ARBA" id="ARBA00022989"/>
    </source>
</evidence>
<accession>A0ABY4FLR2</accession>
<keyword evidence="3 6" id="KW-1133">Transmembrane helix</keyword>
<feature type="transmembrane region" description="Helical" evidence="6">
    <location>
        <begin position="286"/>
        <end position="306"/>
    </location>
</feature>
<feature type="transmembrane region" description="Helical" evidence="6">
    <location>
        <begin position="81"/>
        <end position="101"/>
    </location>
</feature>
<dbReference type="PANTHER" id="PTHR23514">
    <property type="entry name" value="BYPASS OF STOP CODON PROTEIN 6"/>
    <property type="match status" value="1"/>
</dbReference>
<dbReference type="InterPro" id="IPR011701">
    <property type="entry name" value="MFS"/>
</dbReference>
<name>A0ABY4FLR2_9MICO</name>
<evidence type="ECO:0000256" key="5">
    <source>
        <dbReference type="SAM" id="MobiDB-lite"/>
    </source>
</evidence>
<sequence>MPAPLTPERADAARWTRGVLAVFTLLGFGFGSWLSRLPATRDHLGASTLEMSVLGFILAGGSVLGLLVSGRSVAGLGPRRALAIGVLVQFVAMPAAALLLWFGLPVPGAACLAVYGFAFSTCDVAMNVSGANAERALGKPRMPLLHAGYSLGSVAAMGVGALAEVLRVPVPVHLGIGYILIAAGALLALRAVPREDGAPRAARPVPTRTGSIPIPSAASADAERSAASEASEGDAPRRGRSPWRDPRVLAIGLIAMTMALAEGTASDWLSLALADGRGLPNADATLVLGGFFVAMMLTRIAGSWLLTRFGRVLVLRAGSALVVLGVAAVILVDAPWTAVLGAILWGVGAALGFPIGISAAADDPARAVRNVAAVSAIAYTALLLGPMVIGFLGEHLGLLTAFWPIAGFALLPLILARSAEPPAPAKEPA</sequence>
<evidence type="ECO:0000256" key="4">
    <source>
        <dbReference type="ARBA" id="ARBA00023136"/>
    </source>
</evidence>
<dbReference type="PANTHER" id="PTHR23514:SF13">
    <property type="entry name" value="INNER MEMBRANE PROTEIN YBJJ"/>
    <property type="match status" value="1"/>
</dbReference>
<feature type="transmembrane region" description="Helical" evidence="6">
    <location>
        <begin position="172"/>
        <end position="192"/>
    </location>
</feature>
<dbReference type="RefSeq" id="WP_244727808.1">
    <property type="nucleotide sequence ID" value="NZ_CP095045.1"/>
</dbReference>
<evidence type="ECO:0000313" key="9">
    <source>
        <dbReference type="Proteomes" id="UP000831786"/>
    </source>
</evidence>
<evidence type="ECO:0000313" key="8">
    <source>
        <dbReference type="EMBL" id="UOQ57186.1"/>
    </source>
</evidence>
<keyword evidence="4 6" id="KW-0472">Membrane</keyword>
<feature type="region of interest" description="Disordered" evidence="5">
    <location>
        <begin position="198"/>
        <end position="241"/>
    </location>
</feature>
<keyword evidence="2 6" id="KW-0812">Transmembrane</keyword>
<feature type="compositionally biased region" description="Low complexity" evidence="5">
    <location>
        <begin position="211"/>
        <end position="220"/>
    </location>
</feature>
<reference evidence="8 9" key="1">
    <citation type="submission" date="2022-04" db="EMBL/GenBank/DDBJ databases">
        <title>Leucobacter sp. isolated from rhizosphere of garlic.</title>
        <authorList>
            <person name="Won M."/>
            <person name="Lee C.-M."/>
            <person name="Woen H.-Y."/>
            <person name="Kwon S.-W."/>
        </authorList>
    </citation>
    <scope>NUCLEOTIDE SEQUENCE [LARGE SCALE GENOMIC DNA]</scope>
    <source>
        <strain evidence="8 9">H21R-40</strain>
    </source>
</reference>
<feature type="transmembrane region" description="Helical" evidence="6">
    <location>
        <begin position="107"/>
        <end position="126"/>
    </location>
</feature>
<dbReference type="PROSITE" id="PS50850">
    <property type="entry name" value="MFS"/>
    <property type="match status" value="1"/>
</dbReference>
<evidence type="ECO:0000256" key="1">
    <source>
        <dbReference type="ARBA" id="ARBA00004651"/>
    </source>
</evidence>
<feature type="transmembrane region" description="Helical" evidence="6">
    <location>
        <begin position="313"/>
        <end position="332"/>
    </location>
</feature>
<protein>
    <submittedName>
        <fullName evidence="8">MFS transporter</fullName>
    </submittedName>
</protein>
<dbReference type="Proteomes" id="UP000831786">
    <property type="component" value="Chromosome"/>
</dbReference>
<keyword evidence="9" id="KW-1185">Reference proteome</keyword>
<feature type="transmembrane region" description="Helical" evidence="6">
    <location>
        <begin position="147"/>
        <end position="166"/>
    </location>
</feature>
<feature type="transmembrane region" description="Helical" evidence="6">
    <location>
        <begin position="338"/>
        <end position="359"/>
    </location>
</feature>